<evidence type="ECO:0000313" key="1">
    <source>
        <dbReference type="EMBL" id="KPL82125.1"/>
    </source>
</evidence>
<keyword evidence="2" id="KW-1185">Reference proteome</keyword>
<dbReference type="Proteomes" id="UP000050544">
    <property type="component" value="Unassembled WGS sequence"/>
</dbReference>
<dbReference type="EMBL" id="LGKO01000006">
    <property type="protein sequence ID" value="KPL82125.1"/>
    <property type="molecule type" value="Genomic_DNA"/>
</dbReference>
<comment type="caution">
    <text evidence="1">The sequence shown here is derived from an EMBL/GenBank/DDBJ whole genome shotgun (WGS) entry which is preliminary data.</text>
</comment>
<sequence>MIDQIMPCEFDDPAVFIQLHLPLHDLTEQTRPVLGDDGDEVRPGPGVIVPLQADGAAVMAARRGLAGAQWPPFGAQWLAFGAQRPPFWAQRRCARTRIAHRPLPFKNRSASCTRILPPPKGAFQNWGLRHWWFSLPCLSLPWIKNLPSTECGRLAQAVKICYDCSNAYTPRLRRHHRRAASHRHAHGLRS</sequence>
<protein>
    <submittedName>
        <fullName evidence="1">Uncharacterized protein</fullName>
    </submittedName>
</protein>
<dbReference type="STRING" id="869279.SE15_13615"/>
<dbReference type="AlphaFoldDB" id="A0A0P6XSM3"/>
<gene>
    <name evidence="1" type="ORF">SE15_13615</name>
</gene>
<evidence type="ECO:0000313" key="2">
    <source>
        <dbReference type="Proteomes" id="UP000050544"/>
    </source>
</evidence>
<reference evidence="1 2" key="1">
    <citation type="submission" date="2015-07" db="EMBL/GenBank/DDBJ databases">
        <title>Whole genome sequence of Thermanaerothrix daxensis DSM 23592.</title>
        <authorList>
            <person name="Hemp J."/>
            <person name="Ward L.M."/>
            <person name="Pace L.A."/>
            <person name="Fischer W.W."/>
        </authorList>
    </citation>
    <scope>NUCLEOTIDE SEQUENCE [LARGE SCALE GENOMIC DNA]</scope>
    <source>
        <strain evidence="1 2">GNS-1</strain>
    </source>
</reference>
<name>A0A0P6XSM3_9CHLR</name>
<accession>A0A0P6XSM3</accession>
<organism evidence="1 2">
    <name type="scientific">Thermanaerothrix daxensis</name>
    <dbReference type="NCBI Taxonomy" id="869279"/>
    <lineage>
        <taxon>Bacteria</taxon>
        <taxon>Bacillati</taxon>
        <taxon>Chloroflexota</taxon>
        <taxon>Anaerolineae</taxon>
        <taxon>Anaerolineales</taxon>
        <taxon>Anaerolineaceae</taxon>
        <taxon>Thermanaerothrix</taxon>
    </lineage>
</organism>
<proteinExistence type="predicted"/>